<accession>A0AAV2P272</accession>
<dbReference type="Proteomes" id="UP001497644">
    <property type="component" value="Chromosome 7"/>
</dbReference>
<proteinExistence type="predicted"/>
<feature type="transmembrane region" description="Helical" evidence="1">
    <location>
        <begin position="6"/>
        <end position="29"/>
    </location>
</feature>
<evidence type="ECO:0000313" key="3">
    <source>
        <dbReference type="Proteomes" id="UP001497644"/>
    </source>
</evidence>
<evidence type="ECO:0000313" key="2">
    <source>
        <dbReference type="EMBL" id="CAL1687009.1"/>
    </source>
</evidence>
<reference evidence="2" key="1">
    <citation type="submission" date="2024-04" db="EMBL/GenBank/DDBJ databases">
        <authorList>
            <consortium name="Molecular Ecology Group"/>
        </authorList>
    </citation>
    <scope>NUCLEOTIDE SEQUENCE</scope>
</reference>
<keyword evidence="3" id="KW-1185">Reference proteome</keyword>
<organism evidence="2 3">
    <name type="scientific">Lasius platythorax</name>
    <dbReference type="NCBI Taxonomy" id="488582"/>
    <lineage>
        <taxon>Eukaryota</taxon>
        <taxon>Metazoa</taxon>
        <taxon>Ecdysozoa</taxon>
        <taxon>Arthropoda</taxon>
        <taxon>Hexapoda</taxon>
        <taxon>Insecta</taxon>
        <taxon>Pterygota</taxon>
        <taxon>Neoptera</taxon>
        <taxon>Endopterygota</taxon>
        <taxon>Hymenoptera</taxon>
        <taxon>Apocrita</taxon>
        <taxon>Aculeata</taxon>
        <taxon>Formicoidea</taxon>
        <taxon>Formicidae</taxon>
        <taxon>Formicinae</taxon>
        <taxon>Lasius</taxon>
        <taxon>Lasius</taxon>
    </lineage>
</organism>
<gene>
    <name evidence="2" type="ORF">LPLAT_LOCUS12291</name>
</gene>
<protein>
    <submittedName>
        <fullName evidence="2">Uncharacterized protein</fullName>
    </submittedName>
</protein>
<keyword evidence="1" id="KW-1133">Transmembrane helix</keyword>
<name>A0AAV2P272_9HYME</name>
<keyword evidence="1" id="KW-0472">Membrane</keyword>
<sequence>MDAHVVVVPIPSSGGMAVVVIRASFAFLIDPGCYRRMENVGNSQDPDIRDRAVSLRGCLLRGDDRNNGEGYFSM</sequence>
<dbReference type="AlphaFoldDB" id="A0AAV2P272"/>
<keyword evidence="1" id="KW-0812">Transmembrane</keyword>
<dbReference type="EMBL" id="OZ034830">
    <property type="protein sequence ID" value="CAL1687009.1"/>
    <property type="molecule type" value="Genomic_DNA"/>
</dbReference>
<evidence type="ECO:0000256" key="1">
    <source>
        <dbReference type="SAM" id="Phobius"/>
    </source>
</evidence>